<dbReference type="Gene3D" id="3.10.580.10">
    <property type="entry name" value="CBS-domain"/>
    <property type="match status" value="1"/>
</dbReference>
<feature type="domain" description="CBS" evidence="4">
    <location>
        <begin position="77"/>
        <end position="133"/>
    </location>
</feature>
<reference evidence="6 8" key="2">
    <citation type="journal article" date="2017" name="BMC Genomics">
        <title>Genomic analysis of methanogenic archaea reveals a shift towards energy conservation.</title>
        <authorList>
            <person name="Gilmore S.P."/>
            <person name="Henske J.K."/>
            <person name="Sexton J.A."/>
            <person name="Solomon K.V."/>
            <person name="Seppala S."/>
            <person name="Yoo J.I."/>
            <person name="Huyett L.M."/>
            <person name="Pressman A."/>
            <person name="Cogan J.Z."/>
            <person name="Kivenson V."/>
            <person name="Peng X."/>
            <person name="Tan Y."/>
            <person name="Valentine D.L."/>
            <person name="O'Malley M.A."/>
        </authorList>
    </citation>
    <scope>NUCLEOTIDE SEQUENCE [LARGE SCALE GENOMIC DNA]</scope>
    <source>
        <strain evidence="6 8">1R-7</strain>
    </source>
</reference>
<keyword evidence="1 2" id="KW-0129">CBS domain</keyword>
<feature type="binding site" evidence="3">
    <location>
        <position position="184"/>
    </location>
    <ligand>
        <name>Fe cation</name>
        <dbReference type="ChEBI" id="CHEBI:24875"/>
    </ligand>
</feature>
<accession>A0A2A2HFQ7</accession>
<dbReference type="Proteomes" id="UP000217528">
    <property type="component" value="Unassembled WGS sequence"/>
</dbReference>
<keyword evidence="3" id="KW-0479">Metal-binding</keyword>
<dbReference type="Pfam" id="PF00571">
    <property type="entry name" value="CBS"/>
    <property type="match status" value="2"/>
</dbReference>
<organism evidence="6 8">
    <name type="scientific">Methanosphaera cuniculi</name>
    <dbReference type="NCBI Taxonomy" id="1077256"/>
    <lineage>
        <taxon>Archaea</taxon>
        <taxon>Methanobacteriati</taxon>
        <taxon>Methanobacteriota</taxon>
        <taxon>Methanomada group</taxon>
        <taxon>Methanobacteria</taxon>
        <taxon>Methanobacteriales</taxon>
        <taxon>Methanobacteriaceae</taxon>
        <taxon>Methanosphaera</taxon>
    </lineage>
</organism>
<dbReference type="OrthoDB" id="43333at2157"/>
<evidence type="ECO:0000259" key="5">
    <source>
        <dbReference type="PROSITE" id="PS51901"/>
    </source>
</evidence>
<evidence type="ECO:0000313" key="6">
    <source>
        <dbReference type="EMBL" id="PAV08237.1"/>
    </source>
</evidence>
<feature type="binding site" evidence="3">
    <location>
        <position position="166"/>
    </location>
    <ligand>
        <name>Fe cation</name>
        <dbReference type="ChEBI" id="CHEBI:24875"/>
    </ligand>
</feature>
<dbReference type="Proteomes" id="UP000246004">
    <property type="component" value="Unassembled WGS sequence"/>
</dbReference>
<dbReference type="RefSeq" id="WP_095607887.1">
    <property type="nucleotide sequence ID" value="NZ_CAUHCB010000023.1"/>
</dbReference>
<feature type="binding site" evidence="3">
    <location>
        <position position="169"/>
    </location>
    <ligand>
        <name>Zn(2+)</name>
        <dbReference type="ChEBI" id="CHEBI:29105"/>
    </ligand>
</feature>
<keyword evidence="3" id="KW-0862">Zinc</keyword>
<evidence type="ECO:0000313" key="9">
    <source>
        <dbReference type="Proteomes" id="UP000246004"/>
    </source>
</evidence>
<gene>
    <name evidence="6" type="ORF">ASJ82_03325</name>
    <name evidence="7" type="ORF">MSCUN_07600</name>
</gene>
<dbReference type="PROSITE" id="PS51371">
    <property type="entry name" value="CBS"/>
    <property type="match status" value="2"/>
</dbReference>
<dbReference type="PANTHER" id="PTHR43080:SF2">
    <property type="entry name" value="CBS DOMAIN-CONTAINING PROTEIN"/>
    <property type="match status" value="1"/>
</dbReference>
<proteinExistence type="predicted"/>
<feature type="domain" description="CBS" evidence="4">
    <location>
        <begin position="15"/>
        <end position="73"/>
    </location>
</feature>
<protein>
    <submittedName>
        <fullName evidence="7">Inosine 5'-monophosphate dehydrogenase</fullName>
    </submittedName>
</protein>
<dbReference type="InterPro" id="IPR044065">
    <property type="entry name" value="ACP_MB"/>
</dbReference>
<evidence type="ECO:0000256" key="1">
    <source>
        <dbReference type="ARBA" id="ARBA00023122"/>
    </source>
</evidence>
<keyword evidence="8" id="KW-1185">Reference proteome</keyword>
<reference evidence="7 9" key="1">
    <citation type="submission" date="2016-04" db="EMBL/GenBank/DDBJ databases">
        <title>Genome sequence of Methanosphaera cuniculi DSM 4103.</title>
        <authorList>
            <person name="Poehlein A."/>
            <person name="Seedorf H."/>
            <person name="Daniel R."/>
        </authorList>
    </citation>
    <scope>NUCLEOTIDE SEQUENCE [LARGE SCALE GENOMIC DNA]</scope>
    <source>
        <strain evidence="7 9">DSM 4103</strain>
    </source>
</reference>
<dbReference type="PROSITE" id="PS51901">
    <property type="entry name" value="ACP_MB"/>
    <property type="match status" value="1"/>
</dbReference>
<dbReference type="InterPro" id="IPR000644">
    <property type="entry name" value="CBS_dom"/>
</dbReference>
<feature type="binding site" evidence="3">
    <location>
        <position position="187"/>
    </location>
    <ligand>
        <name>Zn(2+)</name>
        <dbReference type="ChEBI" id="CHEBI:29105"/>
    </ligand>
</feature>
<keyword evidence="3" id="KW-0408">Iron</keyword>
<dbReference type="EMBL" id="LWMS01000020">
    <property type="protein sequence ID" value="PWL08324.1"/>
    <property type="molecule type" value="Genomic_DNA"/>
</dbReference>
<feature type="binding site" evidence="3">
    <location>
        <position position="166"/>
    </location>
    <ligand>
        <name>Zn(2+)</name>
        <dbReference type="ChEBI" id="CHEBI:29105"/>
    </ligand>
</feature>
<sequence>MDLKIKNDIEIKDAMTHNVIKSTSDVTIADIAKLMTKNDISSVVIEDEIIKGIVTTNNIISKVVSKNLSPQDVTADMVMEDYVGLRPETSLAEASKTMIENNSKVVLVTENDELKGILTLTDIVRVSPELIQIFIEELGLDDIYLENSQTNNSSYSDNEELDEGVCEHCGVYGSLDKYDGLYLCSDCIDELKSEDED</sequence>
<dbReference type="AlphaFoldDB" id="A0A2A2HFQ7"/>
<dbReference type="EMBL" id="LMVN01000001">
    <property type="protein sequence ID" value="PAV08237.1"/>
    <property type="molecule type" value="Genomic_DNA"/>
</dbReference>
<dbReference type="SMART" id="SM00116">
    <property type="entry name" value="CBS"/>
    <property type="match status" value="2"/>
</dbReference>
<dbReference type="GO" id="GO:0046872">
    <property type="term" value="F:metal ion binding"/>
    <property type="evidence" value="ECO:0007669"/>
    <property type="project" value="UniProtKB-KW"/>
</dbReference>
<dbReference type="InterPro" id="IPR046342">
    <property type="entry name" value="CBS_dom_sf"/>
</dbReference>
<feature type="domain" description="ACP-type MB" evidence="5">
    <location>
        <begin position="161"/>
        <end position="194"/>
    </location>
</feature>
<evidence type="ECO:0000256" key="3">
    <source>
        <dbReference type="PROSITE-ProRule" id="PRU01249"/>
    </source>
</evidence>
<evidence type="ECO:0000313" key="7">
    <source>
        <dbReference type="EMBL" id="PWL08324.1"/>
    </source>
</evidence>
<name>A0A2A2HFQ7_9EURY</name>
<comment type="caution">
    <text evidence="6">The sequence shown here is derived from an EMBL/GenBank/DDBJ whole genome shotgun (WGS) entry which is preliminary data.</text>
</comment>
<dbReference type="PANTHER" id="PTHR43080">
    <property type="entry name" value="CBS DOMAIN-CONTAINING PROTEIN CBSX3, MITOCHONDRIAL"/>
    <property type="match status" value="1"/>
</dbReference>
<feature type="binding site" evidence="3">
    <location>
        <position position="184"/>
    </location>
    <ligand>
        <name>Zn(2+)</name>
        <dbReference type="ChEBI" id="CHEBI:29105"/>
    </ligand>
</feature>
<feature type="binding site" evidence="3">
    <location>
        <position position="187"/>
    </location>
    <ligand>
        <name>Fe cation</name>
        <dbReference type="ChEBI" id="CHEBI:24875"/>
    </ligand>
</feature>
<dbReference type="InterPro" id="IPR051257">
    <property type="entry name" value="Diverse_CBS-Domain"/>
</dbReference>
<evidence type="ECO:0000313" key="8">
    <source>
        <dbReference type="Proteomes" id="UP000217528"/>
    </source>
</evidence>
<dbReference type="SUPFAM" id="SSF54631">
    <property type="entry name" value="CBS-domain pair"/>
    <property type="match status" value="1"/>
</dbReference>
<feature type="binding site" evidence="3">
    <location>
        <position position="169"/>
    </location>
    <ligand>
        <name>Fe cation</name>
        <dbReference type="ChEBI" id="CHEBI:24875"/>
    </ligand>
</feature>
<evidence type="ECO:0000256" key="2">
    <source>
        <dbReference type="PROSITE-ProRule" id="PRU00703"/>
    </source>
</evidence>
<evidence type="ECO:0000259" key="4">
    <source>
        <dbReference type="PROSITE" id="PS51371"/>
    </source>
</evidence>